<sequence length="506" mass="58534">MIGTSTAEYVFIRACILGLRSITPLCFVYCLARSLLHVTFPKHVIVDLWAAAEVAFYLLFYIPRKRQLQSAAVHPPPPTHEQRTRLFNRCSEHVPDFERYLRGWFMGAPSSEIKRENIREFLSWAFLDTADAHALGGDEFDGYMRDIEARLGRKVESGRGQARCLRLTIDKVRMTHRSLVWYDTPLLCVFVVDMIASTRFSYYQFDYHRTRRRHWYSVLPPRPHNLFAKRTSPSRSITYWHRPHTAKGKLPILFVHGIGIGLYPYVNFLSEINATSRRKGSGDVGIIAIEIMPISFRITSPALRKEEMCAEIDRIVEAHGWDKFVLVSHSYVFSRPPYILLLTPRERYGSVISTHMLHSPKLTTKIASILLIDPVTFLLHLPDVACNFIIRKPQHANEHQLAYFASQDMGVAHTLSRCFFWSENIMWKEDLDGRDVTVSLSGRDLIVDTATVRVYLAGEGKWKDKTRNANDLDVLWFNDLDHAQVFDKAKDRMRLISVLERYCARV</sequence>
<keyword evidence="1" id="KW-1133">Transmembrane helix</keyword>
<keyword evidence="1" id="KW-0472">Membrane</keyword>
<dbReference type="EMBL" id="MSZU01000085">
    <property type="protein sequence ID" value="OMP85150.1"/>
    <property type="molecule type" value="Genomic_DNA"/>
</dbReference>
<accession>A0A1S8BCB9</accession>
<gene>
    <name evidence="2" type="ORF">BK809_0000249</name>
</gene>
<evidence type="ECO:0000256" key="1">
    <source>
        <dbReference type="SAM" id="Phobius"/>
    </source>
</evidence>
<organism evidence="2 3">
    <name type="scientific">Diplodia seriata</name>
    <dbReference type="NCBI Taxonomy" id="420778"/>
    <lineage>
        <taxon>Eukaryota</taxon>
        <taxon>Fungi</taxon>
        <taxon>Dikarya</taxon>
        <taxon>Ascomycota</taxon>
        <taxon>Pezizomycotina</taxon>
        <taxon>Dothideomycetes</taxon>
        <taxon>Dothideomycetes incertae sedis</taxon>
        <taxon>Botryosphaeriales</taxon>
        <taxon>Botryosphaeriaceae</taxon>
        <taxon>Diplodia</taxon>
    </lineage>
</organism>
<dbReference type="STRING" id="420778.A0A1S8BCB9"/>
<dbReference type="OrthoDB" id="6431331at2759"/>
<feature type="transmembrane region" description="Helical" evidence="1">
    <location>
        <begin position="44"/>
        <end position="62"/>
    </location>
</feature>
<protein>
    <recommendedName>
        <fullName evidence="4">AB hydrolase-1 domain-containing protein</fullName>
    </recommendedName>
</protein>
<dbReference type="PANTHER" id="PTHR37471:SF1">
    <property type="entry name" value="AB HYDROLASE-1 DOMAIN-CONTAINING PROTEIN"/>
    <property type="match status" value="1"/>
</dbReference>
<dbReference type="AlphaFoldDB" id="A0A1S8BCB9"/>
<feature type="transmembrane region" description="Helical" evidence="1">
    <location>
        <begin position="6"/>
        <end position="32"/>
    </location>
</feature>
<comment type="caution">
    <text evidence="2">The sequence shown here is derived from an EMBL/GenBank/DDBJ whole genome shotgun (WGS) entry which is preliminary data.</text>
</comment>
<keyword evidence="1" id="KW-0812">Transmembrane</keyword>
<evidence type="ECO:0000313" key="3">
    <source>
        <dbReference type="Proteomes" id="UP000190776"/>
    </source>
</evidence>
<proteinExistence type="predicted"/>
<dbReference type="SUPFAM" id="SSF53474">
    <property type="entry name" value="alpha/beta-Hydrolases"/>
    <property type="match status" value="1"/>
</dbReference>
<dbReference type="PANTHER" id="PTHR37471">
    <property type="entry name" value="UNNAMED PRODUCT"/>
    <property type="match status" value="1"/>
</dbReference>
<evidence type="ECO:0008006" key="4">
    <source>
        <dbReference type="Google" id="ProtNLM"/>
    </source>
</evidence>
<evidence type="ECO:0000313" key="2">
    <source>
        <dbReference type="EMBL" id="OMP85150.1"/>
    </source>
</evidence>
<dbReference type="Proteomes" id="UP000190776">
    <property type="component" value="Unassembled WGS sequence"/>
</dbReference>
<reference evidence="2 3" key="1">
    <citation type="submission" date="2017-01" db="EMBL/GenBank/DDBJ databases">
        <title>Draft genome sequence of Diplodia seriata F98.1, a fungal species involved in grapevine trunk diseases.</title>
        <authorList>
            <person name="Robert-Siegwald G."/>
            <person name="Vallet J."/>
            <person name="Abou-Mansour E."/>
            <person name="Xu J."/>
            <person name="Rey P."/>
            <person name="Bertsch C."/>
            <person name="Rego C."/>
            <person name="Larignon P."/>
            <person name="Fontaine F."/>
            <person name="Lebrun M.-H."/>
        </authorList>
    </citation>
    <scope>NUCLEOTIDE SEQUENCE [LARGE SCALE GENOMIC DNA]</scope>
    <source>
        <strain evidence="2 3">F98.1</strain>
    </source>
</reference>
<dbReference type="InterPro" id="IPR029058">
    <property type="entry name" value="AB_hydrolase_fold"/>
</dbReference>
<name>A0A1S8BCB9_9PEZI</name>